<dbReference type="InterPro" id="IPR026846">
    <property type="entry name" value="Nse2(Mms21)"/>
</dbReference>
<evidence type="ECO:0000256" key="5">
    <source>
        <dbReference type="ARBA" id="ARBA00022723"/>
    </source>
</evidence>
<feature type="region of interest" description="Disordered" evidence="10">
    <location>
        <begin position="136"/>
        <end position="185"/>
    </location>
</feature>
<evidence type="ECO:0000256" key="2">
    <source>
        <dbReference type="ARBA" id="ARBA00004718"/>
    </source>
</evidence>
<keyword evidence="7" id="KW-0833">Ubl conjugation pathway</keyword>
<dbReference type="AlphaFoldDB" id="A0A0N1NYN5"/>
<dbReference type="GO" id="GO:0005634">
    <property type="term" value="C:nucleus"/>
    <property type="evidence" value="ECO:0007669"/>
    <property type="project" value="UniProtKB-SubCell"/>
</dbReference>
<evidence type="ECO:0000256" key="6">
    <source>
        <dbReference type="ARBA" id="ARBA00022771"/>
    </source>
</evidence>
<feature type="compositionally biased region" description="Acidic residues" evidence="10">
    <location>
        <begin position="473"/>
        <end position="498"/>
    </location>
</feature>
<dbReference type="GO" id="GO:0061665">
    <property type="term" value="F:SUMO ligase activity"/>
    <property type="evidence" value="ECO:0007669"/>
    <property type="project" value="TreeGrafter"/>
</dbReference>
<dbReference type="GO" id="GO:0030915">
    <property type="term" value="C:Smc5-Smc6 complex"/>
    <property type="evidence" value="ECO:0007669"/>
    <property type="project" value="InterPro"/>
</dbReference>
<protein>
    <recommendedName>
        <fullName evidence="11">SP-RING-type domain-containing protein</fullName>
    </recommendedName>
</protein>
<feature type="domain" description="SP-RING-type" evidence="11">
    <location>
        <begin position="242"/>
        <end position="329"/>
    </location>
</feature>
<evidence type="ECO:0000256" key="8">
    <source>
        <dbReference type="ARBA" id="ARBA00022833"/>
    </source>
</evidence>
<evidence type="ECO:0000256" key="4">
    <source>
        <dbReference type="ARBA" id="ARBA00022679"/>
    </source>
</evidence>
<dbReference type="GO" id="GO:0000724">
    <property type="term" value="P:double-strand break repair via homologous recombination"/>
    <property type="evidence" value="ECO:0007669"/>
    <property type="project" value="InterPro"/>
</dbReference>
<keyword evidence="4" id="KW-0808">Transferase</keyword>
<feature type="region of interest" description="Disordered" evidence="10">
    <location>
        <begin position="75"/>
        <end position="95"/>
    </location>
</feature>
<dbReference type="PANTHER" id="PTHR21330">
    <property type="entry name" value="E3 SUMO-PROTEIN LIGASE NSE2"/>
    <property type="match status" value="1"/>
</dbReference>
<evidence type="ECO:0000256" key="3">
    <source>
        <dbReference type="ARBA" id="ARBA00008212"/>
    </source>
</evidence>
<dbReference type="GO" id="GO:0016925">
    <property type="term" value="P:protein sumoylation"/>
    <property type="evidence" value="ECO:0007669"/>
    <property type="project" value="UniProtKB-UniPathway"/>
</dbReference>
<name>A0A0N1NYN5_9EURO</name>
<evidence type="ECO:0000256" key="7">
    <source>
        <dbReference type="ARBA" id="ARBA00022786"/>
    </source>
</evidence>
<dbReference type="GeneID" id="28732303"/>
<gene>
    <name evidence="12" type="ORF">AB675_11563</name>
</gene>
<dbReference type="CDD" id="cd16651">
    <property type="entry name" value="SPL-RING_NSE2"/>
    <property type="match status" value="1"/>
</dbReference>
<organism evidence="12 13">
    <name type="scientific">Cyphellophora attinorum</name>
    <dbReference type="NCBI Taxonomy" id="1664694"/>
    <lineage>
        <taxon>Eukaryota</taxon>
        <taxon>Fungi</taxon>
        <taxon>Dikarya</taxon>
        <taxon>Ascomycota</taxon>
        <taxon>Pezizomycotina</taxon>
        <taxon>Eurotiomycetes</taxon>
        <taxon>Chaetothyriomycetidae</taxon>
        <taxon>Chaetothyriales</taxon>
        <taxon>Cyphellophoraceae</taxon>
        <taxon>Cyphellophora</taxon>
    </lineage>
</organism>
<evidence type="ECO:0000256" key="1">
    <source>
        <dbReference type="ARBA" id="ARBA00004123"/>
    </source>
</evidence>
<evidence type="ECO:0000259" key="11">
    <source>
        <dbReference type="Pfam" id="PF11789"/>
    </source>
</evidence>
<reference evidence="12 13" key="1">
    <citation type="submission" date="2015-06" db="EMBL/GenBank/DDBJ databases">
        <title>Draft genome of the ant-associated black yeast Phialophora attae CBS 131958.</title>
        <authorList>
            <person name="Moreno L.F."/>
            <person name="Stielow B.J."/>
            <person name="de Hoog S."/>
            <person name="Vicente V.A."/>
            <person name="Weiss V.A."/>
            <person name="de Vries M."/>
            <person name="Cruz L.M."/>
            <person name="Souza E.M."/>
        </authorList>
    </citation>
    <scope>NUCLEOTIDE SEQUENCE [LARGE SCALE GENOMIC DNA]</scope>
    <source>
        <strain evidence="12 13">CBS 131958</strain>
    </source>
</reference>
<dbReference type="VEuPathDB" id="FungiDB:AB675_11563"/>
<accession>A0A0N1NYN5</accession>
<evidence type="ECO:0000313" key="12">
    <source>
        <dbReference type="EMBL" id="KPI40136.1"/>
    </source>
</evidence>
<dbReference type="SUPFAM" id="SSF57850">
    <property type="entry name" value="RING/U-box"/>
    <property type="match status" value="1"/>
</dbReference>
<evidence type="ECO:0000313" key="13">
    <source>
        <dbReference type="Proteomes" id="UP000038010"/>
    </source>
</evidence>
<feature type="region of interest" description="Disordered" evidence="10">
    <location>
        <begin position="348"/>
        <end position="498"/>
    </location>
</feature>
<dbReference type="UniPathway" id="UPA00886"/>
<comment type="similarity">
    <text evidence="3">Belongs to the NSE2 family.</text>
</comment>
<dbReference type="RefSeq" id="XP_018000099.1">
    <property type="nucleotide sequence ID" value="XM_018140422.1"/>
</dbReference>
<keyword evidence="13" id="KW-1185">Reference proteome</keyword>
<keyword evidence="6" id="KW-0863">Zinc-finger</keyword>
<feature type="compositionally biased region" description="Acidic residues" evidence="10">
    <location>
        <begin position="165"/>
        <end position="175"/>
    </location>
</feature>
<dbReference type="InterPro" id="IPR004181">
    <property type="entry name" value="Znf_MIZ"/>
</dbReference>
<feature type="compositionally biased region" description="Acidic residues" evidence="10">
    <location>
        <begin position="383"/>
        <end position="409"/>
    </location>
</feature>
<dbReference type="Proteomes" id="UP000038010">
    <property type="component" value="Unassembled WGS sequence"/>
</dbReference>
<evidence type="ECO:0000256" key="9">
    <source>
        <dbReference type="ARBA" id="ARBA00023242"/>
    </source>
</evidence>
<dbReference type="Gene3D" id="3.30.40.10">
    <property type="entry name" value="Zinc/RING finger domain, C3HC4 (zinc finger)"/>
    <property type="match status" value="1"/>
</dbReference>
<feature type="compositionally biased region" description="Low complexity" evidence="10">
    <location>
        <begin position="136"/>
        <end position="161"/>
    </location>
</feature>
<sequence>MPSIAVAPEALEAALSDTAKGKLEALQRKYEGRNQNAGLDNHIRAASQLLSDIVHPISVAKVERRRKFENLVAREKDRGDPMDPEEHAQREGDVNEFEGRVEDITKKMDTAIRQIIDDRVWLEQLGLNLKHITSRNNTNNARSTQATQRTTQRSIVPTQDATPRDDDDDEDEPEENNAPPPYEETPTALLSAALLTHTTTRDAKSLTDRYAHDNDYAGCPRTRTLVRAEDGNALTTNNAADDTMEVVGERVSVKCPMTMQYFIDPVTSDICRHSYEKTAILDYLKMSEDRVPYTPEQQAQLEGLRGAPRASLERKFRVPRVKCPVAGCDQLMLEKDLRPDPFIRSQAVRAQAKKEEQKRKDAEREARRAKKAKAAKQRNRSGDDEDDISNVEDSDPNDSTEDDSDDDDVIAGTQRRPVGLGSSPVPDRGVSAARNVKREEMFRSSAAGGSGRGRVNVQIPSSQRSRRQQSQSEVDEDGDEADEDDDDEQEEGDTEMSG</sequence>
<keyword evidence="8" id="KW-0862">Zinc</keyword>
<feature type="compositionally biased region" description="Basic and acidic residues" evidence="10">
    <location>
        <begin position="352"/>
        <end position="366"/>
    </location>
</feature>
<feature type="compositionally biased region" description="Basic residues" evidence="10">
    <location>
        <begin position="367"/>
        <end position="379"/>
    </location>
</feature>
<evidence type="ECO:0000256" key="10">
    <source>
        <dbReference type="SAM" id="MobiDB-lite"/>
    </source>
</evidence>
<dbReference type="GO" id="GO:0008270">
    <property type="term" value="F:zinc ion binding"/>
    <property type="evidence" value="ECO:0007669"/>
    <property type="project" value="UniProtKB-KW"/>
</dbReference>
<comment type="subcellular location">
    <subcellularLocation>
        <location evidence="1">Nucleus</location>
    </subcellularLocation>
</comment>
<keyword evidence="5" id="KW-0479">Metal-binding</keyword>
<dbReference type="PANTHER" id="PTHR21330:SF1">
    <property type="entry name" value="E3 SUMO-PROTEIN LIGASE NSE2"/>
    <property type="match status" value="1"/>
</dbReference>
<dbReference type="InterPro" id="IPR013083">
    <property type="entry name" value="Znf_RING/FYVE/PHD"/>
</dbReference>
<dbReference type="OrthoDB" id="756301at2759"/>
<comment type="pathway">
    <text evidence="2">Protein modification; protein sumoylation.</text>
</comment>
<comment type="caution">
    <text evidence="12">The sequence shown here is derived from an EMBL/GenBank/DDBJ whole genome shotgun (WGS) entry which is preliminary data.</text>
</comment>
<proteinExistence type="inferred from homology"/>
<dbReference type="STRING" id="1664694.A0A0N1NYN5"/>
<keyword evidence="9" id="KW-0539">Nucleus</keyword>
<dbReference type="Pfam" id="PF11789">
    <property type="entry name" value="zf-Nse"/>
    <property type="match status" value="1"/>
</dbReference>
<dbReference type="EMBL" id="LFJN01000013">
    <property type="protein sequence ID" value="KPI40136.1"/>
    <property type="molecule type" value="Genomic_DNA"/>
</dbReference>